<evidence type="ECO:0000313" key="2">
    <source>
        <dbReference type="EMBL" id="AAL02161.1"/>
    </source>
</evidence>
<reference evidence="2" key="1">
    <citation type="journal article" date="2001" name="Genomics">
        <title>Genomic organization and expression of the doublesex-related gene cluster in vertebrates and detection of putative regulatory regions for DMRT1.</title>
        <authorList>
            <person name="Brunner B."/>
            <person name="Hornung U."/>
            <person name="Shan Z."/>
            <person name="Nanda I."/>
            <person name="Kondo M."/>
            <person name="Zend-Ajusch E."/>
            <person name="Haaf T."/>
            <person name="Ropers H.-H."/>
            <person name="Shima A."/>
            <person name="Schmid M."/>
            <person name="Kalscheuer V.M."/>
            <person name="Schartl M."/>
        </authorList>
    </citation>
    <scope>NUCLEOTIDE SEQUENCE</scope>
    <source>
        <strain evidence="2">Carbio</strain>
    </source>
</reference>
<organism evidence="2">
    <name type="scientific">Oryzias latipes</name>
    <name type="common">Japanese rice fish</name>
    <name type="synonym">Japanese killifish</name>
    <dbReference type="NCBI Taxonomy" id="8090"/>
    <lineage>
        <taxon>Eukaryota</taxon>
        <taxon>Metazoa</taxon>
        <taxon>Chordata</taxon>
        <taxon>Craniata</taxon>
        <taxon>Vertebrata</taxon>
        <taxon>Euteleostomi</taxon>
        <taxon>Actinopterygii</taxon>
        <taxon>Neopterygii</taxon>
        <taxon>Teleostei</taxon>
        <taxon>Neoteleostei</taxon>
        <taxon>Acanthomorphata</taxon>
        <taxon>Ovalentaria</taxon>
        <taxon>Atherinomorphae</taxon>
        <taxon>Beloniformes</taxon>
        <taxon>Adrianichthyidae</taxon>
        <taxon>Oryziinae</taxon>
        <taxon>Oryzias</taxon>
    </lineage>
</organism>
<protein>
    <submittedName>
        <fullName evidence="2">Myosin heavy chain-like protein</fullName>
    </submittedName>
</protein>
<dbReference type="AlphaFoldDB" id="Q90XZ9"/>
<feature type="region of interest" description="Disordered" evidence="1">
    <location>
        <begin position="1"/>
        <end position="32"/>
    </location>
</feature>
<evidence type="ECO:0000256" key="1">
    <source>
        <dbReference type="SAM" id="MobiDB-lite"/>
    </source>
</evidence>
<accession>Q90XZ9</accession>
<dbReference type="HOGENOM" id="CLU_3159823_0_0_1"/>
<sequence>MSKKKTNKIGEIHTESNKTPKKEGHVTPAVQTKPADKERIYFCLKSHF</sequence>
<feature type="compositionally biased region" description="Basic and acidic residues" evidence="1">
    <location>
        <begin position="8"/>
        <end position="25"/>
    </location>
</feature>
<name>Q90XZ9_ORYLA</name>
<dbReference type="EMBL" id="AF319991">
    <property type="protein sequence ID" value="AAL02161.1"/>
    <property type="molecule type" value="Genomic_DNA"/>
</dbReference>
<feature type="non-terminal residue" evidence="2">
    <location>
        <position position="48"/>
    </location>
</feature>
<proteinExistence type="predicted"/>